<dbReference type="NCBIfam" id="TIGR03954">
    <property type="entry name" value="integ_memb_HG"/>
    <property type="match status" value="1"/>
</dbReference>
<dbReference type="RefSeq" id="WP_099520294.1">
    <property type="nucleotide sequence ID" value="NZ_CP016808.1"/>
</dbReference>
<feature type="transmembrane region" description="Helical" evidence="6">
    <location>
        <begin position="12"/>
        <end position="31"/>
    </location>
</feature>
<name>A0A1B2DNH3_9BACL</name>
<keyword evidence="3 6" id="KW-0812">Transmembrane</keyword>
<accession>A0A1B2DNH3</accession>
<evidence type="ECO:0000256" key="2">
    <source>
        <dbReference type="ARBA" id="ARBA00022475"/>
    </source>
</evidence>
<feature type="transmembrane region" description="Helical" evidence="6">
    <location>
        <begin position="73"/>
        <end position="92"/>
    </location>
</feature>
<protein>
    <recommendedName>
        <fullName evidence="7">DUF3817 domain-containing protein</fullName>
    </recommendedName>
</protein>
<gene>
    <name evidence="8" type="ORF">BBD42_24340</name>
</gene>
<reference evidence="8" key="1">
    <citation type="submission" date="2016-08" db="EMBL/GenBank/DDBJ databases">
        <title>Complete Genome Seqeunce of Paenibacillus sp. BIHB 4019 from tea rhizoplane.</title>
        <authorList>
            <person name="Thakur R."/>
            <person name="Swarnkar M.K."/>
            <person name="Gulati A."/>
        </authorList>
    </citation>
    <scope>NUCLEOTIDE SEQUENCE [LARGE SCALE GENOMIC DNA]</scope>
    <source>
        <strain evidence="8">BIHB4019</strain>
    </source>
</reference>
<dbReference type="PANTHER" id="PTHR40077:SF1">
    <property type="entry name" value="MEMBRANE PROTEIN"/>
    <property type="match status" value="1"/>
</dbReference>
<dbReference type="EMBL" id="CP016808">
    <property type="protein sequence ID" value="ANY69260.1"/>
    <property type="molecule type" value="Genomic_DNA"/>
</dbReference>
<sequence length="97" mass="10767">MSTHTMKTAIGRLRLFGITEGISFLVLLFIAMPLKYGAGIDEAVAITGMLHGWLFVIYLIGIANAFFVKQLSFFHSFLAVVAAFVPFGPFLLDRKLR</sequence>
<dbReference type="PANTHER" id="PTHR40077">
    <property type="entry name" value="MEMBRANE PROTEIN-RELATED"/>
    <property type="match status" value="1"/>
</dbReference>
<dbReference type="GO" id="GO:0005886">
    <property type="term" value="C:plasma membrane"/>
    <property type="evidence" value="ECO:0007669"/>
    <property type="project" value="UniProtKB-SubCell"/>
</dbReference>
<evidence type="ECO:0000256" key="3">
    <source>
        <dbReference type="ARBA" id="ARBA00022692"/>
    </source>
</evidence>
<evidence type="ECO:0000256" key="1">
    <source>
        <dbReference type="ARBA" id="ARBA00004651"/>
    </source>
</evidence>
<dbReference type="AlphaFoldDB" id="A0A1B2DNH3"/>
<comment type="subcellular location">
    <subcellularLocation>
        <location evidence="1">Cell membrane</location>
        <topology evidence="1">Multi-pass membrane protein</topology>
    </subcellularLocation>
</comment>
<feature type="domain" description="DUF3817" evidence="7">
    <location>
        <begin position="11"/>
        <end position="96"/>
    </location>
</feature>
<evidence type="ECO:0000313" key="8">
    <source>
        <dbReference type="EMBL" id="ANY69260.1"/>
    </source>
</evidence>
<dbReference type="InterPro" id="IPR023845">
    <property type="entry name" value="DUF3817_TM"/>
</dbReference>
<keyword evidence="4 6" id="KW-1133">Transmembrane helix</keyword>
<evidence type="ECO:0000256" key="6">
    <source>
        <dbReference type="SAM" id="Phobius"/>
    </source>
</evidence>
<keyword evidence="2" id="KW-1003">Cell membrane</keyword>
<organism evidence="8">
    <name type="scientific">Paenibacillus sp. BIHB 4019</name>
    <dbReference type="NCBI Taxonomy" id="1870819"/>
    <lineage>
        <taxon>Bacteria</taxon>
        <taxon>Bacillati</taxon>
        <taxon>Bacillota</taxon>
        <taxon>Bacilli</taxon>
        <taxon>Bacillales</taxon>
        <taxon>Paenibacillaceae</taxon>
        <taxon>Paenibacillus</taxon>
    </lineage>
</organism>
<evidence type="ECO:0000256" key="4">
    <source>
        <dbReference type="ARBA" id="ARBA00022989"/>
    </source>
</evidence>
<dbReference type="Pfam" id="PF12823">
    <property type="entry name" value="DUF3817"/>
    <property type="match status" value="1"/>
</dbReference>
<keyword evidence="5 6" id="KW-0472">Membrane</keyword>
<feature type="transmembrane region" description="Helical" evidence="6">
    <location>
        <begin position="43"/>
        <end position="67"/>
    </location>
</feature>
<evidence type="ECO:0000256" key="5">
    <source>
        <dbReference type="ARBA" id="ARBA00023136"/>
    </source>
</evidence>
<evidence type="ECO:0000259" key="7">
    <source>
        <dbReference type="Pfam" id="PF12823"/>
    </source>
</evidence>
<proteinExistence type="predicted"/>